<feature type="non-terminal residue" evidence="1">
    <location>
        <position position="184"/>
    </location>
</feature>
<name>A0ACB7U6C5_DIOAL</name>
<dbReference type="EMBL" id="CM037028">
    <property type="protein sequence ID" value="KAH7655815.1"/>
    <property type="molecule type" value="Genomic_DNA"/>
</dbReference>
<dbReference type="Proteomes" id="UP000827976">
    <property type="component" value="Chromosome 18"/>
</dbReference>
<comment type="caution">
    <text evidence="1">The sequence shown here is derived from an EMBL/GenBank/DDBJ whole genome shotgun (WGS) entry which is preliminary data.</text>
</comment>
<protein>
    <submittedName>
        <fullName evidence="1">Retrotransposon gag domain-containing protein</fullName>
    </submittedName>
</protein>
<keyword evidence="2" id="KW-1185">Reference proteome</keyword>
<evidence type="ECO:0000313" key="1">
    <source>
        <dbReference type="EMBL" id="KAH7655815.1"/>
    </source>
</evidence>
<accession>A0ACB7U6C5</accession>
<organism evidence="1 2">
    <name type="scientific">Dioscorea alata</name>
    <name type="common">Purple yam</name>
    <dbReference type="NCBI Taxonomy" id="55571"/>
    <lineage>
        <taxon>Eukaryota</taxon>
        <taxon>Viridiplantae</taxon>
        <taxon>Streptophyta</taxon>
        <taxon>Embryophyta</taxon>
        <taxon>Tracheophyta</taxon>
        <taxon>Spermatophyta</taxon>
        <taxon>Magnoliopsida</taxon>
        <taxon>Liliopsida</taxon>
        <taxon>Dioscoreales</taxon>
        <taxon>Dioscoreaceae</taxon>
        <taxon>Dioscorea</taxon>
    </lineage>
</organism>
<proteinExistence type="predicted"/>
<evidence type="ECO:0000313" key="2">
    <source>
        <dbReference type="Proteomes" id="UP000827976"/>
    </source>
</evidence>
<sequence>MAEQNEQQRTLADFARPAVMGTQSSIVRPPITANNFELKPSFIQMLQQFAQFNGLADEDPNNHLENFLEVCDMLKINGVTEDAIRLASITTWEEMAEAFLARYFPSGKSARLRNDISSFMQVELESLFETWDRFKEVLRKCPQHGFPEWMIIHTFYNGLNPSTKELLDAAAGGTLGGKTPDEAR</sequence>
<gene>
    <name evidence="1" type="ORF">IHE45_18G037700</name>
</gene>
<reference evidence="2" key="1">
    <citation type="journal article" date="2022" name="Nat. Commun.">
        <title>Chromosome evolution and the genetic basis of agronomically important traits in greater yam.</title>
        <authorList>
            <person name="Bredeson J.V."/>
            <person name="Lyons J.B."/>
            <person name="Oniyinde I.O."/>
            <person name="Okereke N.R."/>
            <person name="Kolade O."/>
            <person name="Nnabue I."/>
            <person name="Nwadili C.O."/>
            <person name="Hribova E."/>
            <person name="Parker M."/>
            <person name="Nwogha J."/>
            <person name="Shu S."/>
            <person name="Carlson J."/>
            <person name="Kariba R."/>
            <person name="Muthemba S."/>
            <person name="Knop K."/>
            <person name="Barton G.J."/>
            <person name="Sherwood A.V."/>
            <person name="Lopez-Montes A."/>
            <person name="Asiedu R."/>
            <person name="Jamnadass R."/>
            <person name="Muchugi A."/>
            <person name="Goodstein D."/>
            <person name="Egesi C.N."/>
            <person name="Featherston J."/>
            <person name="Asfaw A."/>
            <person name="Simpson G.G."/>
            <person name="Dolezel J."/>
            <person name="Hendre P.S."/>
            <person name="Van Deynze A."/>
            <person name="Kumar P.L."/>
            <person name="Obidiegwu J.E."/>
            <person name="Bhattacharjee R."/>
            <person name="Rokhsar D.S."/>
        </authorList>
    </citation>
    <scope>NUCLEOTIDE SEQUENCE [LARGE SCALE GENOMIC DNA]</scope>
    <source>
        <strain evidence="2">cv. TDa95/00328</strain>
    </source>
</reference>